<evidence type="ECO:0000256" key="1">
    <source>
        <dbReference type="PROSITE-ProRule" id="PRU00122"/>
    </source>
</evidence>
<dbReference type="SUPFAM" id="SSF49899">
    <property type="entry name" value="Concanavalin A-like lectins/glucanases"/>
    <property type="match status" value="1"/>
</dbReference>
<dbReference type="EMBL" id="KQ976396">
    <property type="protein sequence ID" value="KYM92825.1"/>
    <property type="molecule type" value="Genomic_DNA"/>
</dbReference>
<dbReference type="InterPro" id="IPR013320">
    <property type="entry name" value="ConA-like_dom_sf"/>
</dbReference>
<evidence type="ECO:0000313" key="3">
    <source>
        <dbReference type="EMBL" id="KYM92825.1"/>
    </source>
</evidence>
<name>A0A195BX09_9HYME</name>
<protein>
    <submittedName>
        <fullName evidence="3">Neurexin-1-alpha</fullName>
    </submittedName>
</protein>
<keyword evidence="4" id="KW-1185">Reference proteome</keyword>
<proteinExistence type="predicted"/>
<dbReference type="STRING" id="520822.A0A195BX09"/>
<gene>
    <name evidence="3" type="ORF">ALC53_00363</name>
</gene>
<dbReference type="Gene3D" id="2.60.120.200">
    <property type="match status" value="1"/>
</dbReference>
<dbReference type="Pfam" id="PF02210">
    <property type="entry name" value="Laminin_G_2"/>
    <property type="match status" value="1"/>
</dbReference>
<dbReference type="PROSITE" id="PS50025">
    <property type="entry name" value="LAM_G_DOMAIN"/>
    <property type="match status" value="1"/>
</dbReference>
<sequence length="146" mass="16751">MDRFHLLQEDLFAFEILGGYLYTHADLGSGSVKVKSSKTRVDDGTWHDVVLRRVEREIRVTVDSNIVEFRTPVAVFQKELSHHIHKVSNPVWQISVLERVTLNYEWLGSLSSPFTSVDRGVLLRLAELHGRLIHRQNSPLNHTNVA</sequence>
<evidence type="ECO:0000259" key="2">
    <source>
        <dbReference type="PROSITE" id="PS50025"/>
    </source>
</evidence>
<dbReference type="CDD" id="cd00110">
    <property type="entry name" value="LamG"/>
    <property type="match status" value="1"/>
</dbReference>
<evidence type="ECO:0000313" key="4">
    <source>
        <dbReference type="Proteomes" id="UP000078540"/>
    </source>
</evidence>
<organism evidence="3 4">
    <name type="scientific">Atta colombica</name>
    <dbReference type="NCBI Taxonomy" id="520822"/>
    <lineage>
        <taxon>Eukaryota</taxon>
        <taxon>Metazoa</taxon>
        <taxon>Ecdysozoa</taxon>
        <taxon>Arthropoda</taxon>
        <taxon>Hexapoda</taxon>
        <taxon>Insecta</taxon>
        <taxon>Pterygota</taxon>
        <taxon>Neoptera</taxon>
        <taxon>Endopterygota</taxon>
        <taxon>Hymenoptera</taxon>
        <taxon>Apocrita</taxon>
        <taxon>Aculeata</taxon>
        <taxon>Formicoidea</taxon>
        <taxon>Formicidae</taxon>
        <taxon>Myrmicinae</taxon>
        <taxon>Atta</taxon>
    </lineage>
</organism>
<accession>A0A195BX09</accession>
<dbReference type="AlphaFoldDB" id="A0A195BX09"/>
<dbReference type="InterPro" id="IPR001791">
    <property type="entry name" value="Laminin_G"/>
</dbReference>
<comment type="caution">
    <text evidence="1">Lacks conserved residue(s) required for the propagation of feature annotation.</text>
</comment>
<reference evidence="3 4" key="1">
    <citation type="submission" date="2015-09" db="EMBL/GenBank/DDBJ databases">
        <title>Atta colombica WGS genome.</title>
        <authorList>
            <person name="Nygaard S."/>
            <person name="Hu H."/>
            <person name="Boomsma J."/>
            <person name="Zhang G."/>
        </authorList>
    </citation>
    <scope>NUCLEOTIDE SEQUENCE [LARGE SCALE GENOMIC DNA]</scope>
    <source>
        <strain evidence="3">Treedump-2</strain>
        <tissue evidence="3">Whole body</tissue>
    </source>
</reference>
<dbReference type="Proteomes" id="UP000078540">
    <property type="component" value="Unassembled WGS sequence"/>
</dbReference>
<feature type="domain" description="Laminin G" evidence="2">
    <location>
        <begin position="1"/>
        <end position="146"/>
    </location>
</feature>